<reference evidence="3" key="1">
    <citation type="submission" date="2016-10" db="EMBL/GenBank/DDBJ databases">
        <authorList>
            <person name="Varghese N."/>
            <person name="Submissions S."/>
        </authorList>
    </citation>
    <scope>NUCLEOTIDE SEQUENCE [LARGE SCALE GENOMIC DNA]</scope>
    <source>
        <strain evidence="3">CGMCC 1.10369</strain>
    </source>
</reference>
<evidence type="ECO:0000313" key="3">
    <source>
        <dbReference type="Proteomes" id="UP000198778"/>
    </source>
</evidence>
<name>A0A1H0GBF2_9BACI</name>
<dbReference type="RefSeq" id="WP_090842953.1">
    <property type="nucleotide sequence ID" value="NZ_FNIL01000006.1"/>
</dbReference>
<dbReference type="STRING" id="745820.SAMN04488053_10644"/>
<organism evidence="2 3">
    <name type="scientific">Alkalicoccus daliensis</name>
    <dbReference type="NCBI Taxonomy" id="745820"/>
    <lineage>
        <taxon>Bacteria</taxon>
        <taxon>Bacillati</taxon>
        <taxon>Bacillota</taxon>
        <taxon>Bacilli</taxon>
        <taxon>Bacillales</taxon>
        <taxon>Bacillaceae</taxon>
        <taxon>Alkalicoccus</taxon>
    </lineage>
</organism>
<dbReference type="EMBL" id="FNIL01000006">
    <property type="protein sequence ID" value="SDO04161.1"/>
    <property type="molecule type" value="Genomic_DNA"/>
</dbReference>
<dbReference type="OrthoDB" id="2988624at2"/>
<dbReference type="Proteomes" id="UP000198778">
    <property type="component" value="Unassembled WGS sequence"/>
</dbReference>
<evidence type="ECO:0000313" key="2">
    <source>
        <dbReference type="EMBL" id="SDO04161.1"/>
    </source>
</evidence>
<keyword evidence="3" id="KW-1185">Reference proteome</keyword>
<gene>
    <name evidence="2" type="ORF">SAMN04488053_10644</name>
</gene>
<feature type="transmembrane region" description="Helical" evidence="1">
    <location>
        <begin position="183"/>
        <end position="201"/>
    </location>
</feature>
<protein>
    <submittedName>
        <fullName evidence="2">Uncharacterized protein</fullName>
    </submittedName>
</protein>
<accession>A0A1H0GBF2</accession>
<evidence type="ECO:0000256" key="1">
    <source>
        <dbReference type="SAM" id="Phobius"/>
    </source>
</evidence>
<keyword evidence="1" id="KW-0472">Membrane</keyword>
<sequence>MKAIGRLTGVILLLIVLSACGDARISLNEDGSGDMQYRIITNDFVTEEEIQEEFQSELDRSSFEEDEVITDFSVTSDEDYIYMDVAFSSMDIFEGDLYMIPAREMETDENDLMIPNEDIDLEDDRYINIVAAEMYDETIDVTIEAPGEIVAASSNVHYEGNEAYIMARGPITITYQTNGSGSVFAMAGGAVFVAVGGFFVWRRFGSKRKEDGNAVD</sequence>
<dbReference type="PROSITE" id="PS51257">
    <property type="entry name" value="PROKAR_LIPOPROTEIN"/>
    <property type="match status" value="1"/>
</dbReference>
<proteinExistence type="predicted"/>
<keyword evidence="1" id="KW-1133">Transmembrane helix</keyword>
<dbReference type="AlphaFoldDB" id="A0A1H0GBF2"/>
<keyword evidence="1" id="KW-0812">Transmembrane</keyword>